<gene>
    <name evidence="3" type="primary">rimP</name>
    <name evidence="6" type="ORF">HME7025_02162</name>
</gene>
<dbReference type="SUPFAM" id="SSF75420">
    <property type="entry name" value="YhbC-like, N-terminal domain"/>
    <property type="match status" value="1"/>
</dbReference>
<dbReference type="GO" id="GO:0005829">
    <property type="term" value="C:cytosol"/>
    <property type="evidence" value="ECO:0007669"/>
    <property type="project" value="TreeGrafter"/>
</dbReference>
<proteinExistence type="inferred from homology"/>
<comment type="function">
    <text evidence="3">Required for maturation of 30S ribosomal subunits.</text>
</comment>
<feature type="domain" description="Ribosome maturation factor RimP C-terminal" evidence="5">
    <location>
        <begin position="90"/>
        <end position="157"/>
    </location>
</feature>
<name>A0A2S2DY84_9BACT</name>
<dbReference type="InterPro" id="IPR028989">
    <property type="entry name" value="RimP_N"/>
</dbReference>
<dbReference type="PANTHER" id="PTHR33867:SF1">
    <property type="entry name" value="RIBOSOME MATURATION FACTOR RIMP"/>
    <property type="match status" value="1"/>
</dbReference>
<evidence type="ECO:0000259" key="4">
    <source>
        <dbReference type="Pfam" id="PF02576"/>
    </source>
</evidence>
<dbReference type="Proteomes" id="UP000245468">
    <property type="component" value="Chromosome"/>
</dbReference>
<accession>A0A2S2DY84</accession>
<evidence type="ECO:0000313" key="7">
    <source>
        <dbReference type="Proteomes" id="UP000245468"/>
    </source>
</evidence>
<evidence type="ECO:0000256" key="2">
    <source>
        <dbReference type="ARBA" id="ARBA00022517"/>
    </source>
</evidence>
<evidence type="ECO:0000256" key="3">
    <source>
        <dbReference type="HAMAP-Rule" id="MF_01077"/>
    </source>
</evidence>
<dbReference type="GO" id="GO:0006412">
    <property type="term" value="P:translation"/>
    <property type="evidence" value="ECO:0007669"/>
    <property type="project" value="TreeGrafter"/>
</dbReference>
<keyword evidence="1 3" id="KW-0963">Cytoplasm</keyword>
<comment type="subcellular location">
    <subcellularLocation>
        <location evidence="3">Cytoplasm</location>
    </subcellularLocation>
</comment>
<dbReference type="KEGG" id="psez:HME7025_02162"/>
<evidence type="ECO:0000259" key="5">
    <source>
        <dbReference type="Pfam" id="PF17384"/>
    </source>
</evidence>
<dbReference type="Pfam" id="PF02576">
    <property type="entry name" value="RimP_N"/>
    <property type="match status" value="1"/>
</dbReference>
<comment type="similarity">
    <text evidence="3">Belongs to the RimP family.</text>
</comment>
<dbReference type="EMBL" id="CP029346">
    <property type="protein sequence ID" value="AWL10010.1"/>
    <property type="molecule type" value="Genomic_DNA"/>
</dbReference>
<dbReference type="HAMAP" id="MF_01077">
    <property type="entry name" value="RimP"/>
    <property type="match status" value="1"/>
</dbReference>
<dbReference type="InterPro" id="IPR003728">
    <property type="entry name" value="Ribosome_maturation_RimP"/>
</dbReference>
<sequence>MGDLSEKIREWLLAYVGEGPIFLVDLQVSQGAKRSLVTILVDTLEGISIDECALLSRKLAHHIEENMWIEEAYNLEVSSPGLDFPLTQGWQFQKNIGRKVKVWMKKEGQVEGVLLAYKEDSIEILTEKTLKHRVIVAKESTWFPLAEIDKIKVQVSFQ</sequence>
<feature type="domain" description="Ribosome maturation factor RimP N-terminal" evidence="4">
    <location>
        <begin position="21"/>
        <end position="83"/>
    </location>
</feature>
<dbReference type="RefSeq" id="WP_109323923.1">
    <property type="nucleotide sequence ID" value="NZ_CP029346.1"/>
</dbReference>
<dbReference type="InterPro" id="IPR035956">
    <property type="entry name" value="RimP_N_sf"/>
</dbReference>
<dbReference type="AlphaFoldDB" id="A0A2S2DY84"/>
<dbReference type="PANTHER" id="PTHR33867">
    <property type="entry name" value="RIBOSOME MATURATION FACTOR RIMP"/>
    <property type="match status" value="1"/>
</dbReference>
<keyword evidence="2 3" id="KW-0690">Ribosome biogenesis</keyword>
<dbReference type="Pfam" id="PF17384">
    <property type="entry name" value="DUF150_C"/>
    <property type="match status" value="1"/>
</dbReference>
<reference evidence="7" key="1">
    <citation type="submission" date="2018-05" db="EMBL/GenBank/DDBJ databases">
        <title>Pseudarcicella sp. HME7025 Genome sequencing and assembly.</title>
        <authorList>
            <person name="Kim H."/>
            <person name="Kang H."/>
            <person name="Joh K."/>
        </authorList>
    </citation>
    <scope>NUCLEOTIDE SEQUENCE [LARGE SCALE GENOMIC DNA]</scope>
    <source>
        <strain evidence="7">HME7025</strain>
    </source>
</reference>
<organism evidence="6 7">
    <name type="scientific">Aquirufa nivalisilvae</name>
    <dbReference type="NCBI Taxonomy" id="2516557"/>
    <lineage>
        <taxon>Bacteria</taxon>
        <taxon>Pseudomonadati</taxon>
        <taxon>Bacteroidota</taxon>
        <taxon>Cytophagia</taxon>
        <taxon>Cytophagales</taxon>
        <taxon>Flectobacillaceae</taxon>
        <taxon>Aquirufa</taxon>
    </lineage>
</organism>
<dbReference type="GO" id="GO:0000028">
    <property type="term" value="P:ribosomal small subunit assembly"/>
    <property type="evidence" value="ECO:0007669"/>
    <property type="project" value="TreeGrafter"/>
</dbReference>
<evidence type="ECO:0000256" key="1">
    <source>
        <dbReference type="ARBA" id="ARBA00022490"/>
    </source>
</evidence>
<evidence type="ECO:0000313" key="6">
    <source>
        <dbReference type="EMBL" id="AWL10010.1"/>
    </source>
</evidence>
<dbReference type="InterPro" id="IPR028998">
    <property type="entry name" value="RimP_C"/>
</dbReference>
<dbReference type="OrthoDB" id="9789702at2"/>
<dbReference type="Gene3D" id="3.30.300.70">
    <property type="entry name" value="RimP-like superfamily, N-terminal"/>
    <property type="match status" value="1"/>
</dbReference>
<dbReference type="CDD" id="cd01734">
    <property type="entry name" value="YlxS_C"/>
    <property type="match status" value="1"/>
</dbReference>
<keyword evidence="7" id="KW-1185">Reference proteome</keyword>
<protein>
    <recommendedName>
        <fullName evidence="3">Ribosome maturation factor RimP</fullName>
    </recommendedName>
</protein>